<protein>
    <submittedName>
        <fullName evidence="1">Uncharacterized protein</fullName>
    </submittedName>
</protein>
<reference evidence="1 2" key="1">
    <citation type="submission" date="2018-10" db="EMBL/GenBank/DDBJ databases">
        <authorList>
            <person name="Ekblom R."/>
            <person name="Jareborg N."/>
        </authorList>
    </citation>
    <scope>NUCLEOTIDE SEQUENCE [LARGE SCALE GENOMIC DNA]</scope>
    <source>
        <tissue evidence="1">Muscle</tissue>
    </source>
</reference>
<gene>
    <name evidence="1" type="ORF">BN2614_LOCUS3</name>
</gene>
<evidence type="ECO:0000313" key="2">
    <source>
        <dbReference type="Proteomes" id="UP000269945"/>
    </source>
</evidence>
<sequence length="148" mass="15135">MPSRSLSHGGGACVTHTVKTQRVSSSMGGGGRLWECRGGSLSPAWRMGRVGGLGGFWEDSAGAGVSHGLGDLARSKGQGAWTKKPSRCLDPNPGLTSSVKRCLCHKELLKDVALRAGQSGGFGAGDPSTLSCAPLGRPYWSAGPGATR</sequence>
<comment type="caution">
    <text evidence="1">The sequence shown here is derived from an EMBL/GenBank/DDBJ whole genome shotgun (WGS) entry which is preliminary data.</text>
</comment>
<feature type="non-terminal residue" evidence="1">
    <location>
        <position position="148"/>
    </location>
</feature>
<name>A0A9X9Q772_GULGU</name>
<keyword evidence="2" id="KW-1185">Reference proteome</keyword>
<dbReference type="AlphaFoldDB" id="A0A9X9Q772"/>
<dbReference type="EMBL" id="CYRY02043293">
    <property type="protein sequence ID" value="VCX37579.1"/>
    <property type="molecule type" value="Genomic_DNA"/>
</dbReference>
<organism evidence="1 2">
    <name type="scientific">Gulo gulo</name>
    <name type="common">Wolverine</name>
    <name type="synonym">Gluton</name>
    <dbReference type="NCBI Taxonomy" id="48420"/>
    <lineage>
        <taxon>Eukaryota</taxon>
        <taxon>Metazoa</taxon>
        <taxon>Chordata</taxon>
        <taxon>Craniata</taxon>
        <taxon>Vertebrata</taxon>
        <taxon>Euteleostomi</taxon>
        <taxon>Mammalia</taxon>
        <taxon>Eutheria</taxon>
        <taxon>Laurasiatheria</taxon>
        <taxon>Carnivora</taxon>
        <taxon>Caniformia</taxon>
        <taxon>Musteloidea</taxon>
        <taxon>Mustelidae</taxon>
        <taxon>Guloninae</taxon>
        <taxon>Gulo</taxon>
    </lineage>
</organism>
<accession>A0A9X9Q772</accession>
<dbReference type="Proteomes" id="UP000269945">
    <property type="component" value="Unassembled WGS sequence"/>
</dbReference>
<evidence type="ECO:0000313" key="1">
    <source>
        <dbReference type="EMBL" id="VCX37579.1"/>
    </source>
</evidence>
<proteinExistence type="predicted"/>